<dbReference type="EMBL" id="AY170314">
    <property type="protein sequence ID" value="AAO12292.1"/>
    <property type="molecule type" value="Genomic_DNA"/>
</dbReference>
<keyword evidence="8" id="KW-0946">Virion</keyword>
<dbReference type="GO" id="GO:0019031">
    <property type="term" value="C:viral envelope"/>
    <property type="evidence" value="ECO:0007669"/>
    <property type="project" value="UniProtKB-KW"/>
</dbReference>
<feature type="domain" description="Herpesvirus glycoprotein H C-terminal" evidence="18">
    <location>
        <begin position="602"/>
        <end position="743"/>
    </location>
</feature>
<evidence type="ECO:0000256" key="8">
    <source>
        <dbReference type="ARBA" id="ARBA00022844"/>
    </source>
</evidence>
<organism evidence="19">
    <name type="scientific">Porcine lymphotropic herpesvirus 2</name>
    <dbReference type="NCBI Taxonomy" id="91741"/>
    <lineage>
        <taxon>Viruses</taxon>
        <taxon>Duplodnaviria</taxon>
        <taxon>Heunggongvirae</taxon>
        <taxon>Peploviricota</taxon>
        <taxon>Herviviricetes</taxon>
        <taxon>Herpesvirales</taxon>
        <taxon>Orthoherpesviridae</taxon>
        <taxon>Gammaherpesvirinae</taxon>
        <taxon>Macavirus</taxon>
        <taxon>Macavirus suidgamma4</taxon>
        <taxon>Suid gammaherpesvirus 4</taxon>
    </lineage>
</organism>
<protein>
    <submittedName>
        <fullName evidence="19">Glycoprotein H</fullName>
    </submittedName>
</protein>
<keyword evidence="16" id="KW-1160">Virus entry into host cell</keyword>
<evidence type="ECO:0000313" key="19">
    <source>
        <dbReference type="EMBL" id="AAO12292.1"/>
    </source>
</evidence>
<feature type="transmembrane region" description="Helical" evidence="17">
    <location>
        <begin position="749"/>
        <end position="770"/>
    </location>
</feature>
<reference evidence="19" key="1">
    <citation type="journal article" date="2003" name="Virology">
        <title>A novel porcine gammaherpesvirus.</title>
        <authorList>
            <person name="Chmielewicz B."/>
            <person name="Goltz M."/>
            <person name="Franz T."/>
            <person name="Bauer C."/>
            <person name="Brema S."/>
            <person name="Ellerbrok H."/>
            <person name="Beckmann S."/>
            <person name="Rziha H.J."/>
            <person name="Lahrmann K.H."/>
            <person name="Romero C."/>
            <person name="Ehlers B."/>
        </authorList>
    </citation>
    <scope>NUCLEOTIDE SEQUENCE</scope>
</reference>
<dbReference type="GO" id="GO:0055036">
    <property type="term" value="C:virion membrane"/>
    <property type="evidence" value="ECO:0007669"/>
    <property type="project" value="UniProtKB-SubCell"/>
</dbReference>
<keyword evidence="11" id="KW-0730">Sialic acid</keyword>
<evidence type="ECO:0000256" key="2">
    <source>
        <dbReference type="ARBA" id="ARBA00022506"/>
    </source>
</evidence>
<evidence type="ECO:0000256" key="13">
    <source>
        <dbReference type="ARBA" id="ARBA00023046"/>
    </source>
</evidence>
<evidence type="ECO:0000256" key="15">
    <source>
        <dbReference type="ARBA" id="ARBA00023180"/>
    </source>
</evidence>
<evidence type="ECO:0000256" key="16">
    <source>
        <dbReference type="ARBA" id="ARBA00023296"/>
    </source>
</evidence>
<dbReference type="HAMAP" id="MF_04033">
    <property type="entry name" value="HSV_GH"/>
    <property type="match status" value="1"/>
</dbReference>
<keyword evidence="6 17" id="KW-0812">Transmembrane</keyword>
<dbReference type="GO" id="GO:0046718">
    <property type="term" value="P:symbiont entry into host cell"/>
    <property type="evidence" value="ECO:0007669"/>
    <property type="project" value="UniProtKB-KW"/>
</dbReference>
<evidence type="ECO:0000256" key="17">
    <source>
        <dbReference type="SAM" id="Phobius"/>
    </source>
</evidence>
<evidence type="ECO:0000256" key="6">
    <source>
        <dbReference type="ARBA" id="ARBA00022692"/>
    </source>
</evidence>
<evidence type="ECO:0000256" key="3">
    <source>
        <dbReference type="ARBA" id="ARBA00022511"/>
    </source>
</evidence>
<evidence type="ECO:0000256" key="10">
    <source>
        <dbReference type="ARBA" id="ARBA00022879"/>
    </source>
</evidence>
<dbReference type="InterPro" id="IPR035305">
    <property type="entry name" value="Herpes_glycoH_C"/>
</dbReference>
<keyword evidence="3" id="KW-1032">Host cell membrane</keyword>
<sequence>MARFLFLVAALQSFFACYTNCLNAITPSDKSTSNLFTYPSLSTPFATSVEHAFNAQREDAHELSTTTSYTVTTSKTVSEYEKQLVDLLIVKIDPRNITFTVNWTFILQHVPIKELEALWNETDTSESLMTTLTRYNMVYKVDKDPIYIHGNGSYGMCHPFQGHDKVNFTSGIFPNSLVSYKKHHIGIRADQLWTQLFFYLSDVFKRDSINHNVFYSTRSNIVYMSVTFLRGKYQLVGIITKHWMYTTLIREETSNRQHTLTMLFGENGKLPSVKGYMTMDQMTVVRNDRFSLIIVSTFEDFAHIYNYFKPNWETVFKGVTDVSVKKLAFKLQTYLIMLIKNGGCEELRMDTDFITFFFEFIAMYFRFGIEVDAQKDHYLDFDCVINTLFELEITSHLMDLCFTSFYRRGFESNGISRTATALIAGMPIYEKDAFEITDREWFLKCLYFADSLPYISSKSIYGVTRIVLDIYTDYVKQFSLAYSDRKLLFYIYLAMSRFDLRNSTFSDPNLMLLYRLITSMCSASEISQNVEFWAKTHDLDIYKSFSPCYMSLRFDYTKEKLAIESMQDINLSDDEMKYGIGVMFGMLHGHFNKIALNNLVISKCITNPSKVKLVIPFDTCTFVISHDVVAYGKTYDVSDTFLKSSMVVTVVANERCIYDSLAKTTSKIPVVHNITRPGKHCIMCNSAILSYDEYDGIETVAFITSQQVQNYLFSDHSSFFDSQNMHTHYLLLMNNGTVIEIRGLYKGRAMNMIIILLFFIAFCAAMFLLYKIVYKLLY</sequence>
<comment type="subcellular location">
    <subcellularLocation>
        <location evidence="1">Virion membrane</location>
        <topology evidence="1">Single-pass type I membrane protein</topology>
    </subcellularLocation>
</comment>
<keyword evidence="4" id="KW-1169">Fusion of virus membrane with host cell membrane</keyword>
<dbReference type="Gene3D" id="2.60.40.3190">
    <property type="entry name" value="Herpesvirus glycoprotein H, C-terminal domain"/>
    <property type="match status" value="1"/>
</dbReference>
<evidence type="ECO:0000256" key="4">
    <source>
        <dbReference type="ARBA" id="ARBA00022521"/>
    </source>
</evidence>
<evidence type="ECO:0000259" key="18">
    <source>
        <dbReference type="Pfam" id="PF17488"/>
    </source>
</evidence>
<keyword evidence="12 17" id="KW-1133">Transmembrane helix</keyword>
<evidence type="ECO:0000256" key="11">
    <source>
        <dbReference type="ARBA" id="ARBA00022981"/>
    </source>
</evidence>
<keyword evidence="13" id="KW-1039">Host endosome</keyword>
<evidence type="ECO:0000256" key="12">
    <source>
        <dbReference type="ARBA" id="ARBA00022989"/>
    </source>
</evidence>
<name>Q8B416_9GAMA</name>
<dbReference type="Pfam" id="PF17488">
    <property type="entry name" value="Herpes_glycoH_C"/>
    <property type="match status" value="1"/>
</dbReference>
<evidence type="ECO:0000256" key="9">
    <source>
        <dbReference type="ARBA" id="ARBA00022870"/>
    </source>
</evidence>
<dbReference type="PROSITE" id="PS51257">
    <property type="entry name" value="PROKAR_LIPOPROTEIN"/>
    <property type="match status" value="1"/>
</dbReference>
<keyword evidence="5" id="KW-1162">Viral penetration into host cytoplasm</keyword>
<keyword evidence="9" id="KW-1043">Host membrane</keyword>
<accession>Q8B416</accession>
<dbReference type="GO" id="GO:0019064">
    <property type="term" value="P:fusion of virus membrane with host plasma membrane"/>
    <property type="evidence" value="ECO:0007669"/>
    <property type="project" value="UniProtKB-KW"/>
</dbReference>
<evidence type="ECO:0000256" key="7">
    <source>
        <dbReference type="ARBA" id="ARBA00022729"/>
    </source>
</evidence>
<dbReference type="InterPro" id="IPR003493">
    <property type="entry name" value="Herpes_gH"/>
</dbReference>
<evidence type="ECO:0000256" key="5">
    <source>
        <dbReference type="ARBA" id="ARBA00022595"/>
    </source>
</evidence>
<dbReference type="Gene3D" id="3.90.380.20">
    <property type="entry name" value="Herpesvirus glycoprotein H, domain D-II"/>
    <property type="match status" value="1"/>
</dbReference>
<keyword evidence="7" id="KW-0732">Signal</keyword>
<dbReference type="Pfam" id="PF02489">
    <property type="entry name" value="Herpes_glycop_H"/>
    <property type="match status" value="1"/>
</dbReference>
<proteinExistence type="inferred from homology"/>
<keyword evidence="2" id="KW-1168">Fusion of virus membrane with host membrane</keyword>
<keyword evidence="10" id="KW-0261">Viral envelope protein</keyword>
<dbReference type="InterPro" id="IPR038172">
    <property type="entry name" value="Herpes_glycoH_C_sf"/>
</dbReference>
<keyword evidence="14 17" id="KW-0472">Membrane</keyword>
<evidence type="ECO:0000256" key="14">
    <source>
        <dbReference type="ARBA" id="ARBA00023136"/>
    </source>
</evidence>
<keyword evidence="15" id="KW-0325">Glycoprotein</keyword>
<evidence type="ECO:0000256" key="1">
    <source>
        <dbReference type="ARBA" id="ARBA00004563"/>
    </source>
</evidence>